<accession>A0ABC8VYH8</accession>
<sequence>MAASAARRIAAAPAADSPFPDEILEEIFLRLGGAADLARACAACASFLRVITARPFLRRFRSLHAPPALGFLNTRGFHPASPPHRSAPAAAALARDADFDFSFLPEPRLWTVADARGGAVLLSRPIPDNAEEFAELVVCDPLYRRYVLVPPIPDDLASSVKQRDRWRFSSFLLAPPAGEHDDGDDKEEGDRSRSFSLICAAVDRKSKAVAFVFRSGGGNGNWQRVANHSSSSRSPPLPRMLFHSDLHERSYAHGCFYWIVDPMGCSCYSLVLDTRDMKFTDIDLHLPRLSRRNYPRAIVDAGEGMLGLLTFGGSAIRLFRRTRRNDDASVGAEEWQLYRTARLPKNCNGKDYDGWFTGGAADVYSLVLARESRSSWQYHTLELKTLLFERLYVSDHTVVDNHLYVRFPPLLAPPCI</sequence>
<proteinExistence type="predicted"/>
<protein>
    <recommendedName>
        <fullName evidence="3">F-box domain-containing protein</fullName>
    </recommendedName>
</protein>
<reference evidence="1 2" key="2">
    <citation type="submission" date="2024-10" db="EMBL/GenBank/DDBJ databases">
        <authorList>
            <person name="Ryan C."/>
        </authorList>
    </citation>
    <scope>NUCLEOTIDE SEQUENCE [LARGE SCALE GENOMIC DNA]</scope>
</reference>
<name>A0ABC8VYH8_9POAL</name>
<reference evidence="2" key="1">
    <citation type="submission" date="2024-06" db="EMBL/GenBank/DDBJ databases">
        <authorList>
            <person name="Ryan C."/>
        </authorList>
    </citation>
    <scope>NUCLEOTIDE SEQUENCE [LARGE SCALE GENOMIC DNA]</scope>
</reference>
<dbReference type="PANTHER" id="PTHR31264:SF7">
    <property type="entry name" value="F-BOX DOMAIN CONTAINING PROTEIN, EXPRESSED"/>
    <property type="match status" value="1"/>
</dbReference>
<gene>
    <name evidence="1" type="ORF">URODEC1_LOCUS7364</name>
</gene>
<dbReference type="PANTHER" id="PTHR31264">
    <property type="entry name" value="OS07G0554500 PROTEIN-RELATED"/>
    <property type="match status" value="1"/>
</dbReference>
<organism evidence="1 2">
    <name type="scientific">Urochloa decumbens</name>
    <dbReference type="NCBI Taxonomy" id="240449"/>
    <lineage>
        <taxon>Eukaryota</taxon>
        <taxon>Viridiplantae</taxon>
        <taxon>Streptophyta</taxon>
        <taxon>Embryophyta</taxon>
        <taxon>Tracheophyta</taxon>
        <taxon>Spermatophyta</taxon>
        <taxon>Magnoliopsida</taxon>
        <taxon>Liliopsida</taxon>
        <taxon>Poales</taxon>
        <taxon>Poaceae</taxon>
        <taxon>PACMAD clade</taxon>
        <taxon>Panicoideae</taxon>
        <taxon>Panicodae</taxon>
        <taxon>Paniceae</taxon>
        <taxon>Melinidinae</taxon>
        <taxon>Urochloa</taxon>
    </lineage>
</organism>
<dbReference type="EMBL" id="OZ075121">
    <property type="protein sequence ID" value="CAL4897644.1"/>
    <property type="molecule type" value="Genomic_DNA"/>
</dbReference>
<dbReference type="Proteomes" id="UP001497457">
    <property type="component" value="Chromosome 11b"/>
</dbReference>
<evidence type="ECO:0000313" key="2">
    <source>
        <dbReference type="Proteomes" id="UP001497457"/>
    </source>
</evidence>
<dbReference type="AlphaFoldDB" id="A0ABC8VYH8"/>
<evidence type="ECO:0008006" key="3">
    <source>
        <dbReference type="Google" id="ProtNLM"/>
    </source>
</evidence>
<evidence type="ECO:0000313" key="1">
    <source>
        <dbReference type="EMBL" id="CAL4897644.1"/>
    </source>
</evidence>
<dbReference type="InterPro" id="IPR036047">
    <property type="entry name" value="F-box-like_dom_sf"/>
</dbReference>
<dbReference type="SUPFAM" id="SSF81383">
    <property type="entry name" value="F-box domain"/>
    <property type="match status" value="1"/>
</dbReference>
<keyword evidence="2" id="KW-1185">Reference proteome</keyword>